<dbReference type="GO" id="GO:0009847">
    <property type="term" value="P:spore germination"/>
    <property type="evidence" value="ECO:0007669"/>
    <property type="project" value="UniProtKB-UniRule"/>
</dbReference>
<evidence type="ECO:0000256" key="5">
    <source>
        <dbReference type="SAM" id="MobiDB-lite"/>
    </source>
</evidence>
<dbReference type="OrthoDB" id="9772630at2"/>
<feature type="region of interest" description="Disordered" evidence="5">
    <location>
        <begin position="1"/>
        <end position="23"/>
    </location>
</feature>
<dbReference type="RefSeq" id="WP_116554137.1">
    <property type="nucleotide sequence ID" value="NZ_QCZG01000010.1"/>
</dbReference>
<evidence type="ECO:0000256" key="4">
    <source>
        <dbReference type="PIRNR" id="PIRNR005690"/>
    </source>
</evidence>
<feature type="transmembrane region" description="Helical" evidence="6">
    <location>
        <begin position="420"/>
        <end position="446"/>
    </location>
</feature>
<evidence type="ECO:0000313" key="7">
    <source>
        <dbReference type="EMBL" id="PWA12314.1"/>
    </source>
</evidence>
<feature type="transmembrane region" description="Helical" evidence="6">
    <location>
        <begin position="298"/>
        <end position="317"/>
    </location>
</feature>
<proteinExistence type="inferred from homology"/>
<name>A0A2U1K537_9BACI</name>
<sequence length="498" mass="56659">MFKKHKTSGETNEEENDKENITEESIRKLFENNPDVVLQTFEFDENTVTFVTCEGLVDAEVINTVIFERFVLFFNKKKNKLLSEDDIKKSLYVPGLQRISSKKKMIAEVFAGRLIVLFHKEQFLFSIDIAKRPQRNPEETSTEVSIKGPRDDFIEDLVTNIALIRKRLRTNSLAIKKYEIGTRSQTQVAVLYLDDVVNKEIIQEIDHRLNRIDLDGIYSGTQLKELLQDKTYTFYPIFHYSGRPDFAVNSLLNGRFLILVDGVQYVIIGPVNLAFLLKTAEDTENIYLFNSFERVIRLVGLVIAIFLPGFWLALSTYHQNQIPIVFLGTIIEARKGVPLPAPVEALFMLLLFEFFREAGLRLPIAIGSTLSVVGGLIIGDAAIRAGLASPLMIVLIATSFVATYTLVSMSLHGIVSILRIFVMVFSSFFGLFGFFISLFLIVLYAANIQTFGVPYLTVPSNFDYKQLLKVIFRIPERKYISRPSMMGPKDGTRRPRKD</sequence>
<accession>A0A2U1K537</accession>
<dbReference type="GO" id="GO:0005886">
    <property type="term" value="C:plasma membrane"/>
    <property type="evidence" value="ECO:0007669"/>
    <property type="project" value="UniProtKB-SubCell"/>
</dbReference>
<feature type="transmembrane region" description="Helical" evidence="6">
    <location>
        <begin position="362"/>
        <end position="383"/>
    </location>
</feature>
<organism evidence="7 8">
    <name type="scientific">Pueribacillus theae</name>
    <dbReference type="NCBI Taxonomy" id="2171751"/>
    <lineage>
        <taxon>Bacteria</taxon>
        <taxon>Bacillati</taxon>
        <taxon>Bacillota</taxon>
        <taxon>Bacilli</taxon>
        <taxon>Bacillales</taxon>
        <taxon>Bacillaceae</taxon>
        <taxon>Pueribacillus</taxon>
    </lineage>
</organism>
<comment type="similarity">
    <text evidence="2 4">Belongs to the GerABKA family.</text>
</comment>
<comment type="caution">
    <text evidence="7">The sequence shown here is derived from an EMBL/GenBank/DDBJ whole genome shotgun (WGS) entry which is preliminary data.</text>
</comment>
<dbReference type="PANTHER" id="PTHR22550:SF5">
    <property type="entry name" value="LEUCINE ZIPPER PROTEIN 4"/>
    <property type="match status" value="1"/>
</dbReference>
<reference evidence="7 8" key="1">
    <citation type="submission" date="2018-04" db="EMBL/GenBank/DDBJ databases">
        <title>Camelliibacillus theae gen. nov., sp. nov., isolated from Pu'er tea.</title>
        <authorList>
            <person name="Niu L."/>
        </authorList>
    </citation>
    <scope>NUCLEOTIDE SEQUENCE [LARGE SCALE GENOMIC DNA]</scope>
    <source>
        <strain evidence="7 8">T8</strain>
    </source>
</reference>
<feature type="transmembrane region" description="Helical" evidence="6">
    <location>
        <begin position="389"/>
        <end position="408"/>
    </location>
</feature>
<comment type="subcellular location">
    <subcellularLocation>
        <location evidence="4">Cell membrane</location>
    </subcellularLocation>
    <subcellularLocation>
        <location evidence="1">Membrane</location>
        <topology evidence="1">Multi-pass membrane protein</topology>
    </subcellularLocation>
</comment>
<dbReference type="Pfam" id="PF03323">
    <property type="entry name" value="GerA"/>
    <property type="match status" value="1"/>
</dbReference>
<dbReference type="InterPro" id="IPR004995">
    <property type="entry name" value="Spore_Ger"/>
</dbReference>
<dbReference type="PANTHER" id="PTHR22550">
    <property type="entry name" value="SPORE GERMINATION PROTEIN"/>
    <property type="match status" value="1"/>
</dbReference>
<gene>
    <name evidence="7" type="ORF">DCC39_06770</name>
</gene>
<keyword evidence="8" id="KW-1185">Reference proteome</keyword>
<evidence type="ECO:0000256" key="2">
    <source>
        <dbReference type="ARBA" id="ARBA00005278"/>
    </source>
</evidence>
<evidence type="ECO:0000256" key="1">
    <source>
        <dbReference type="ARBA" id="ARBA00004141"/>
    </source>
</evidence>
<evidence type="ECO:0000313" key="8">
    <source>
        <dbReference type="Proteomes" id="UP000245998"/>
    </source>
</evidence>
<keyword evidence="6" id="KW-1133">Transmembrane helix</keyword>
<dbReference type="InterPro" id="IPR050768">
    <property type="entry name" value="UPF0353/GerABKA_families"/>
</dbReference>
<keyword evidence="3 4" id="KW-0472">Membrane</keyword>
<dbReference type="EMBL" id="QCZG01000010">
    <property type="protein sequence ID" value="PWA12314.1"/>
    <property type="molecule type" value="Genomic_DNA"/>
</dbReference>
<dbReference type="Proteomes" id="UP000245998">
    <property type="component" value="Unassembled WGS sequence"/>
</dbReference>
<dbReference type="PIRSF" id="PIRSF005690">
    <property type="entry name" value="GerBA"/>
    <property type="match status" value="1"/>
</dbReference>
<evidence type="ECO:0000256" key="6">
    <source>
        <dbReference type="SAM" id="Phobius"/>
    </source>
</evidence>
<dbReference type="AlphaFoldDB" id="A0A2U1K537"/>
<protein>
    <submittedName>
        <fullName evidence="7">Spore germination protein</fullName>
    </submittedName>
</protein>
<keyword evidence="6" id="KW-0812">Transmembrane</keyword>
<evidence type="ECO:0000256" key="3">
    <source>
        <dbReference type="ARBA" id="ARBA00023136"/>
    </source>
</evidence>